<proteinExistence type="predicted"/>
<organism evidence="9 10">
    <name type="scientific">Lipomyces tetrasporus</name>
    <dbReference type="NCBI Taxonomy" id="54092"/>
    <lineage>
        <taxon>Eukaryota</taxon>
        <taxon>Fungi</taxon>
        <taxon>Dikarya</taxon>
        <taxon>Ascomycota</taxon>
        <taxon>Saccharomycotina</taxon>
        <taxon>Lipomycetes</taxon>
        <taxon>Lipomycetales</taxon>
        <taxon>Lipomycetaceae</taxon>
        <taxon>Lipomyces</taxon>
    </lineage>
</organism>
<dbReference type="GO" id="GO:0003677">
    <property type="term" value="F:DNA binding"/>
    <property type="evidence" value="ECO:0007669"/>
    <property type="project" value="UniProtKB-KW"/>
</dbReference>
<dbReference type="SUPFAM" id="SSF57701">
    <property type="entry name" value="Zn2/Cys6 DNA-binding domain"/>
    <property type="match status" value="1"/>
</dbReference>
<feature type="region of interest" description="Disordered" evidence="7">
    <location>
        <begin position="737"/>
        <end position="771"/>
    </location>
</feature>
<keyword evidence="2" id="KW-0862">Zinc</keyword>
<feature type="domain" description="Zn(2)-C6 fungal-type" evidence="8">
    <location>
        <begin position="20"/>
        <end position="53"/>
    </location>
</feature>
<sequence length="771" mass="83682">MFVFPANDEGYRKRKRAHKACEQCKRRRKRCEPPFKNHERCAPCMKENIPCSLVPVTADDIGELDPSPIDDFEDTRAVTERVVKAAVARASISPTVSTFSAAGINTKPPEPANVTNGKRKAASSPTSASAAATAAAAVAPLASSTAATFDDTVATPAAHATSPDEPKHSTTSSTAKRMKPVTSTATNDIGSTRFIGDLDPASVLMTLRNVEKDRIGVWVKGASMHQPVNQHLISYLDSLHAFDLPPRQDREGLINVYFRFVHPLIPLLDKSTFLHQHARDECPTLLLHAVLLAACRHSSARKFIHLRSPRHFASLTAAKIRALIYADIERDKLTVVRVLALLSLHSEGSDGLEKSCSYLEQAFHYAHFLGLHHERRSHPDQAPVRRLWWCLWCLDRMSACVSARPVISRLDDVGVTGLRSDEEGWLGKLYEVSQILDRVIRMYRPLGSTLPPEVDLQMIYGPDDAKSPFASFLQLLRHAACILAHKRAPEAPEVNASILLHSTSEILHIVRTQPQLPPFPAVPYAVSLTLTVYLRLYPSPEATAGWHESCAVLDDLAKTWWVAEAMGGMARSVFRKLEEDLANRQAAEVGLAPGSGMTAAAAPCPPSSQRPSPTKSTRRSTSRKESKARPQSKAFAEPVIPMPPSTVPTSMPAVSSGADSTLAGASVSTPISGPAQPVSAATPSLETQFLEMFSSLPNPTSFLDQALMLDDFAGLSELWIPDLQFEETAVATSSSAAAASASTDTTNLQSPFAIPGFQPTAGNESAKYLKQ</sequence>
<dbReference type="SMART" id="SM00906">
    <property type="entry name" value="Fungal_trans"/>
    <property type="match status" value="1"/>
</dbReference>
<dbReference type="RefSeq" id="XP_056043296.1">
    <property type="nucleotide sequence ID" value="XM_056184198.1"/>
</dbReference>
<dbReference type="GeneID" id="80879364"/>
<dbReference type="CDD" id="cd00067">
    <property type="entry name" value="GAL4"/>
    <property type="match status" value="1"/>
</dbReference>
<dbReference type="PROSITE" id="PS00463">
    <property type="entry name" value="ZN2_CY6_FUNGAL_1"/>
    <property type="match status" value="1"/>
</dbReference>
<reference evidence="9" key="1">
    <citation type="submission" date="2023-03" db="EMBL/GenBank/DDBJ databases">
        <title>Near-Complete genome sequence of Lipomyces tetrasporous NRRL Y-64009, an oleaginous yeast capable of growing on lignocellulosic hydrolysates.</title>
        <authorList>
            <consortium name="Lawrence Berkeley National Laboratory"/>
            <person name="Jagtap S.S."/>
            <person name="Liu J.-J."/>
            <person name="Walukiewicz H.E."/>
            <person name="Pangilinan J."/>
            <person name="Lipzen A."/>
            <person name="Ahrendt S."/>
            <person name="Koriabine M."/>
            <person name="Cobaugh K."/>
            <person name="Salamov A."/>
            <person name="Yoshinaga Y."/>
            <person name="Ng V."/>
            <person name="Daum C."/>
            <person name="Grigoriev I.V."/>
            <person name="Slininger P.J."/>
            <person name="Dien B.S."/>
            <person name="Jin Y.-S."/>
            <person name="Rao C.V."/>
        </authorList>
    </citation>
    <scope>NUCLEOTIDE SEQUENCE</scope>
    <source>
        <strain evidence="9">NRRL Y-64009</strain>
    </source>
</reference>
<dbReference type="EMBL" id="JARPMG010000006">
    <property type="protein sequence ID" value="KAJ8099846.1"/>
    <property type="molecule type" value="Genomic_DNA"/>
</dbReference>
<evidence type="ECO:0000256" key="6">
    <source>
        <dbReference type="ARBA" id="ARBA00023242"/>
    </source>
</evidence>
<dbReference type="InterPro" id="IPR001138">
    <property type="entry name" value="Zn2Cys6_DnaBD"/>
</dbReference>
<dbReference type="PROSITE" id="PS50048">
    <property type="entry name" value="ZN2_CY6_FUNGAL_2"/>
    <property type="match status" value="1"/>
</dbReference>
<keyword evidence="10" id="KW-1185">Reference proteome</keyword>
<feature type="region of interest" description="Disordered" evidence="7">
    <location>
        <begin position="593"/>
        <end position="669"/>
    </location>
</feature>
<dbReference type="InterPro" id="IPR052073">
    <property type="entry name" value="Amide_Lactam_Regulators"/>
</dbReference>
<evidence type="ECO:0000256" key="1">
    <source>
        <dbReference type="ARBA" id="ARBA00022723"/>
    </source>
</evidence>
<keyword evidence="3" id="KW-0805">Transcription regulation</keyword>
<dbReference type="Pfam" id="PF04082">
    <property type="entry name" value="Fungal_trans"/>
    <property type="match status" value="1"/>
</dbReference>
<dbReference type="AlphaFoldDB" id="A0AAD7QRY6"/>
<comment type="caution">
    <text evidence="9">The sequence shown here is derived from an EMBL/GenBank/DDBJ whole genome shotgun (WGS) entry which is preliminary data.</text>
</comment>
<protein>
    <submittedName>
        <fullName evidence="9">Fungal-specific transcription factor domain-containing protein</fullName>
    </submittedName>
</protein>
<feature type="region of interest" description="Disordered" evidence="7">
    <location>
        <begin position="156"/>
        <end position="186"/>
    </location>
</feature>
<dbReference type="GO" id="GO:0006351">
    <property type="term" value="P:DNA-templated transcription"/>
    <property type="evidence" value="ECO:0007669"/>
    <property type="project" value="InterPro"/>
</dbReference>
<evidence type="ECO:0000313" key="9">
    <source>
        <dbReference type="EMBL" id="KAJ8099846.1"/>
    </source>
</evidence>
<dbReference type="Proteomes" id="UP001217417">
    <property type="component" value="Unassembled WGS sequence"/>
</dbReference>
<dbReference type="GO" id="GO:0000981">
    <property type="term" value="F:DNA-binding transcription factor activity, RNA polymerase II-specific"/>
    <property type="evidence" value="ECO:0007669"/>
    <property type="project" value="InterPro"/>
</dbReference>
<dbReference type="InterPro" id="IPR036864">
    <property type="entry name" value="Zn2-C6_fun-type_DNA-bd_sf"/>
</dbReference>
<evidence type="ECO:0000256" key="4">
    <source>
        <dbReference type="ARBA" id="ARBA00023125"/>
    </source>
</evidence>
<evidence type="ECO:0000256" key="3">
    <source>
        <dbReference type="ARBA" id="ARBA00023015"/>
    </source>
</evidence>
<keyword evidence="5" id="KW-0804">Transcription</keyword>
<feature type="compositionally biased region" description="Low complexity" evidence="7">
    <location>
        <begin position="737"/>
        <end position="746"/>
    </location>
</feature>
<dbReference type="Gene3D" id="4.10.240.10">
    <property type="entry name" value="Zn(2)-C6 fungal-type DNA-binding domain"/>
    <property type="match status" value="1"/>
</dbReference>
<gene>
    <name evidence="9" type="ORF">POJ06DRAFT_118054</name>
</gene>
<feature type="compositionally biased region" description="Polar residues" evidence="7">
    <location>
        <begin position="169"/>
        <end position="186"/>
    </location>
</feature>
<keyword evidence="6" id="KW-0539">Nucleus</keyword>
<keyword evidence="4" id="KW-0238">DNA-binding</keyword>
<evidence type="ECO:0000256" key="2">
    <source>
        <dbReference type="ARBA" id="ARBA00022833"/>
    </source>
</evidence>
<dbReference type="PANTHER" id="PTHR47171">
    <property type="entry name" value="FARA-RELATED"/>
    <property type="match status" value="1"/>
</dbReference>
<dbReference type="InterPro" id="IPR007219">
    <property type="entry name" value="XnlR_reg_dom"/>
</dbReference>
<evidence type="ECO:0000259" key="8">
    <source>
        <dbReference type="PROSITE" id="PS50048"/>
    </source>
</evidence>
<feature type="region of interest" description="Disordered" evidence="7">
    <location>
        <begin position="100"/>
        <end position="126"/>
    </location>
</feature>
<keyword evidence="1" id="KW-0479">Metal-binding</keyword>
<evidence type="ECO:0000256" key="7">
    <source>
        <dbReference type="SAM" id="MobiDB-lite"/>
    </source>
</evidence>
<dbReference type="CDD" id="cd12148">
    <property type="entry name" value="fungal_TF_MHR"/>
    <property type="match status" value="1"/>
</dbReference>
<dbReference type="GO" id="GO:0008270">
    <property type="term" value="F:zinc ion binding"/>
    <property type="evidence" value="ECO:0007669"/>
    <property type="project" value="InterPro"/>
</dbReference>
<evidence type="ECO:0000313" key="10">
    <source>
        <dbReference type="Proteomes" id="UP001217417"/>
    </source>
</evidence>
<evidence type="ECO:0000256" key="5">
    <source>
        <dbReference type="ARBA" id="ARBA00023163"/>
    </source>
</evidence>
<accession>A0AAD7QRY6</accession>
<dbReference type="PANTHER" id="PTHR47171:SF6">
    <property type="entry name" value="SPECIFIC TRANSCRIPTION FACTOR, PUTATIVE (AFU_ORTHOLOGUE AFUA_2G06130)-RELATED"/>
    <property type="match status" value="1"/>
</dbReference>
<name>A0AAD7QRY6_9ASCO</name>